<feature type="compositionally biased region" description="Polar residues" evidence="1">
    <location>
        <begin position="11"/>
        <end position="23"/>
    </location>
</feature>
<protein>
    <recommendedName>
        <fullName evidence="4">Reverse transcriptase</fullName>
    </recommendedName>
</protein>
<evidence type="ECO:0008006" key="4">
    <source>
        <dbReference type="Google" id="ProtNLM"/>
    </source>
</evidence>
<name>A0A803NBQ8_CHEQI</name>
<sequence length="487" mass="55275">MPTVPVPHQNCPIQKNDPTQIGSSPGHRNEDNNRRPYSFKPPKPLFWDKGQGMTGEWSHSRLQTSADPLLLLSSDDTVLEGSPSDALRTTDDDSRRMSYVVQSVKNQSRPCSLIGRSKEKGTELGRWVNLCPVKRNASFVAPLDPSLPVSNDHHYGSSKCLQYLIPFKKRKGRDDSGCCGVDDVGLSGGLFIFWLAPFTVIPLFISPNFEVCKIVVGDAVNFVVTYPNTLLIGEFNQVEYLSNKVGGSSLIPRRLEFIQWLLDLGLVDVPFSGPSYTWKNNRIEVDPTFEILDRAYATQDWFIDFLDSIVHHQQILFLDHAAIIFSDSMPRDNVRRPYRIENWCLFAQDISVIIKKGCLLQFAGLEYNLFSSSSEGSSAGVSVSISADWVMQCSVQMHRKMHYWRLRWVLPSLVSGSKNAFVPGRLISDNALVDHELLSFTNASKARKHFYAALKLDMNKTYDIVRWDFYQVLRAFGFPHYWVHIIE</sequence>
<proteinExistence type="predicted"/>
<dbReference type="PANTHER" id="PTHR33710:SF79">
    <property type="entry name" value="OS06G0205337 PROTEIN"/>
    <property type="match status" value="1"/>
</dbReference>
<dbReference type="InterPro" id="IPR036691">
    <property type="entry name" value="Endo/exonu/phosph_ase_sf"/>
</dbReference>
<reference evidence="2" key="1">
    <citation type="journal article" date="2017" name="Nature">
        <title>The genome of Chenopodium quinoa.</title>
        <authorList>
            <person name="Jarvis D.E."/>
            <person name="Ho Y.S."/>
            <person name="Lightfoot D.J."/>
            <person name="Schmoeckel S.M."/>
            <person name="Li B."/>
            <person name="Borm T.J.A."/>
            <person name="Ohyanagi H."/>
            <person name="Mineta K."/>
            <person name="Michell C.T."/>
            <person name="Saber N."/>
            <person name="Kharbatia N.M."/>
            <person name="Rupper R.R."/>
            <person name="Sharp A.R."/>
            <person name="Dally N."/>
            <person name="Boughton B.A."/>
            <person name="Woo Y.H."/>
            <person name="Gao G."/>
            <person name="Schijlen E.G.W.M."/>
            <person name="Guo X."/>
            <person name="Momin A.A."/>
            <person name="Negrao S."/>
            <person name="Al-Babili S."/>
            <person name="Gehring C."/>
            <person name="Roessner U."/>
            <person name="Jung C."/>
            <person name="Murphy K."/>
            <person name="Arold S.T."/>
            <person name="Gojobori T."/>
            <person name="van der Linden C.G."/>
            <person name="van Loo E.N."/>
            <person name="Jellen E.N."/>
            <person name="Maughan P.J."/>
            <person name="Tester M."/>
        </authorList>
    </citation>
    <scope>NUCLEOTIDE SEQUENCE [LARGE SCALE GENOMIC DNA]</scope>
    <source>
        <strain evidence="2">cv. PI 614886</strain>
    </source>
</reference>
<evidence type="ECO:0000313" key="3">
    <source>
        <dbReference type="Proteomes" id="UP000596660"/>
    </source>
</evidence>
<dbReference type="AlphaFoldDB" id="A0A803NBQ8"/>
<dbReference type="Gramene" id="AUR62043499-RA">
    <property type="protein sequence ID" value="AUR62043499-RA:cds"/>
    <property type="gene ID" value="AUR62043499"/>
</dbReference>
<reference evidence="2" key="2">
    <citation type="submission" date="2021-03" db="UniProtKB">
        <authorList>
            <consortium name="EnsemblPlants"/>
        </authorList>
    </citation>
    <scope>IDENTIFICATION</scope>
</reference>
<dbReference type="Proteomes" id="UP000596660">
    <property type="component" value="Unplaced"/>
</dbReference>
<dbReference type="PANTHER" id="PTHR33710">
    <property type="entry name" value="BNAC02G09200D PROTEIN"/>
    <property type="match status" value="1"/>
</dbReference>
<organism evidence="2 3">
    <name type="scientific">Chenopodium quinoa</name>
    <name type="common">Quinoa</name>
    <dbReference type="NCBI Taxonomy" id="63459"/>
    <lineage>
        <taxon>Eukaryota</taxon>
        <taxon>Viridiplantae</taxon>
        <taxon>Streptophyta</taxon>
        <taxon>Embryophyta</taxon>
        <taxon>Tracheophyta</taxon>
        <taxon>Spermatophyta</taxon>
        <taxon>Magnoliopsida</taxon>
        <taxon>eudicotyledons</taxon>
        <taxon>Gunneridae</taxon>
        <taxon>Pentapetalae</taxon>
        <taxon>Caryophyllales</taxon>
        <taxon>Chenopodiaceae</taxon>
        <taxon>Chenopodioideae</taxon>
        <taxon>Atripliceae</taxon>
        <taxon>Chenopodium</taxon>
    </lineage>
</organism>
<keyword evidence="3" id="KW-1185">Reference proteome</keyword>
<dbReference type="Gene3D" id="3.60.10.10">
    <property type="entry name" value="Endonuclease/exonuclease/phosphatase"/>
    <property type="match status" value="1"/>
</dbReference>
<accession>A0A803NBQ8</accession>
<dbReference type="SUPFAM" id="SSF56219">
    <property type="entry name" value="DNase I-like"/>
    <property type="match status" value="1"/>
</dbReference>
<evidence type="ECO:0000256" key="1">
    <source>
        <dbReference type="SAM" id="MobiDB-lite"/>
    </source>
</evidence>
<evidence type="ECO:0000313" key="2">
    <source>
        <dbReference type="EnsemblPlants" id="AUR62043499-RA:cds"/>
    </source>
</evidence>
<feature type="region of interest" description="Disordered" evidence="1">
    <location>
        <begin position="1"/>
        <end position="43"/>
    </location>
</feature>
<dbReference type="EnsemblPlants" id="AUR62043499-RA">
    <property type="protein sequence ID" value="AUR62043499-RA:cds"/>
    <property type="gene ID" value="AUR62043499"/>
</dbReference>